<feature type="domain" description="Surface lipoprotein assembly modifier C-terminal" evidence="1">
    <location>
        <begin position="232"/>
        <end position="426"/>
    </location>
</feature>
<dbReference type="Gene3D" id="1.25.40.10">
    <property type="entry name" value="Tetratricopeptide repeat domain"/>
    <property type="match status" value="1"/>
</dbReference>
<dbReference type="SUPFAM" id="SSF48452">
    <property type="entry name" value="TPR-like"/>
    <property type="match status" value="1"/>
</dbReference>
<evidence type="ECO:0000313" key="3">
    <source>
        <dbReference type="Proteomes" id="UP001196068"/>
    </source>
</evidence>
<dbReference type="EMBL" id="JAAEDH010000012">
    <property type="protein sequence ID" value="MBR0655808.1"/>
    <property type="molecule type" value="Genomic_DNA"/>
</dbReference>
<evidence type="ECO:0000259" key="1">
    <source>
        <dbReference type="Pfam" id="PF04575"/>
    </source>
</evidence>
<dbReference type="InterPro" id="IPR007655">
    <property type="entry name" value="Slam_C"/>
</dbReference>
<accession>A0AAF1JZI4</accession>
<gene>
    <name evidence="2" type="ORF">GXW79_12060</name>
</gene>
<reference evidence="2" key="1">
    <citation type="submission" date="2020-01" db="EMBL/GenBank/DDBJ databases">
        <authorList>
            <person name="Rat A."/>
        </authorList>
    </citation>
    <scope>NUCLEOTIDE SEQUENCE</scope>
    <source>
        <strain evidence="2">LMG 28251</strain>
    </source>
</reference>
<organism evidence="2 3">
    <name type="scientific">Plastoroseomonas arctica</name>
    <dbReference type="NCBI Taxonomy" id="1509237"/>
    <lineage>
        <taxon>Bacteria</taxon>
        <taxon>Pseudomonadati</taxon>
        <taxon>Pseudomonadota</taxon>
        <taxon>Alphaproteobacteria</taxon>
        <taxon>Acetobacterales</taxon>
        <taxon>Acetobacteraceae</taxon>
        <taxon>Plastoroseomonas</taxon>
    </lineage>
</organism>
<reference evidence="2" key="2">
    <citation type="journal article" date="2021" name="Syst. Appl. Microbiol.">
        <title>Roseomonas hellenica sp. nov., isolated from roots of wild-growing Alkanna tinctoria.</title>
        <authorList>
            <person name="Rat A."/>
            <person name="Naranjo H.D."/>
            <person name="Lebbe L."/>
            <person name="Cnockaert M."/>
            <person name="Krigas N."/>
            <person name="Grigoriadou K."/>
            <person name="Maloupa E."/>
            <person name="Willems A."/>
        </authorList>
    </citation>
    <scope>NUCLEOTIDE SEQUENCE</scope>
    <source>
        <strain evidence="2">LMG 28251</strain>
    </source>
</reference>
<protein>
    <submittedName>
        <fullName evidence="2">DUF560 domain-containing protein</fullName>
    </submittedName>
</protein>
<evidence type="ECO:0000313" key="2">
    <source>
        <dbReference type="EMBL" id="MBR0655808.1"/>
    </source>
</evidence>
<dbReference type="InterPro" id="IPR011990">
    <property type="entry name" value="TPR-like_helical_dom_sf"/>
</dbReference>
<name>A0AAF1JZI4_9PROT</name>
<dbReference type="RefSeq" id="WP_211874645.1">
    <property type="nucleotide sequence ID" value="NZ_JAAEDH010000012.1"/>
</dbReference>
<keyword evidence="3" id="KW-1185">Reference proteome</keyword>
<proteinExistence type="predicted"/>
<sequence>MAANSAAAQAPRPGQDPLDVAFAAMMVRPGDPDRAIAYARIAAERRQPRAAIAALERALRANPGRDDLRLEIASLYLAAGAPAAAAIYAREALASPDIPAEVTPRARELLAQAEAGASRSRFEVTLLAGARYDTNANEATSLGSVPIFVPAFGTAVDVNTPVRGQASWSSVLGARVYHRYDLDLQREGAWETTASAYDQRFASIPRDYDLSILSIDSGPRIGVAEFGEDGPTLALRPFVSATWIGYAGQTYAWFYGGGLTAELRLSPSWSVEVTWLGRQGDYEGSSFRPTAALYTGFEWNAAASLTWTPGASTRVSASMLYYDAAARAGNLSRSALGAFLTANTDVAVAGATLGVSARVGVRRVSYDSADSFLDPGRARRDTRWEGGISVLLPVAPAVAVALEYDWYSQDSNQRIYRYDNNAVTLGLRVRI</sequence>
<dbReference type="Proteomes" id="UP001196068">
    <property type="component" value="Unassembled WGS sequence"/>
</dbReference>
<comment type="caution">
    <text evidence="2">The sequence shown here is derived from an EMBL/GenBank/DDBJ whole genome shotgun (WGS) entry which is preliminary data.</text>
</comment>
<dbReference type="AlphaFoldDB" id="A0AAF1JZI4"/>
<dbReference type="Pfam" id="PF04575">
    <property type="entry name" value="SlipAM"/>
    <property type="match status" value="1"/>
</dbReference>